<evidence type="ECO:0000259" key="4">
    <source>
        <dbReference type="Pfam" id="PF03328"/>
    </source>
</evidence>
<dbReference type="InterPro" id="IPR005000">
    <property type="entry name" value="Aldolase/citrate-lyase_domain"/>
</dbReference>
<organism evidence="5 6">
    <name type="scientific">Sphingomonas canadensis</name>
    <dbReference type="NCBI Taxonomy" id="1219257"/>
    <lineage>
        <taxon>Bacteria</taxon>
        <taxon>Pseudomonadati</taxon>
        <taxon>Pseudomonadota</taxon>
        <taxon>Alphaproteobacteria</taxon>
        <taxon>Sphingomonadales</taxon>
        <taxon>Sphingomonadaceae</taxon>
        <taxon>Sphingomonas</taxon>
    </lineage>
</organism>
<comment type="similarity">
    <text evidence="1">Belongs to the HpcH/HpaI aldolase family.</text>
</comment>
<evidence type="ECO:0000256" key="3">
    <source>
        <dbReference type="ARBA" id="ARBA00023239"/>
    </source>
</evidence>
<proteinExistence type="inferred from homology"/>
<dbReference type="EMBL" id="JBHTJG010000002">
    <property type="protein sequence ID" value="MFD0945915.1"/>
    <property type="molecule type" value="Genomic_DNA"/>
</dbReference>
<accession>A0ABW3H6B7</accession>
<keyword evidence="3 5" id="KW-0456">Lyase</keyword>
<feature type="domain" description="HpcH/HpaI aldolase/citrate lyase" evidence="4">
    <location>
        <begin position="17"/>
        <end position="237"/>
    </location>
</feature>
<name>A0ABW3H6B7_9SPHN</name>
<gene>
    <name evidence="5" type="ORF">ACFQ1E_06150</name>
</gene>
<dbReference type="PANTHER" id="PTHR30502:SF0">
    <property type="entry name" value="PHOSPHOENOLPYRUVATE CARBOXYLASE FAMILY PROTEIN"/>
    <property type="match status" value="1"/>
</dbReference>
<dbReference type="Pfam" id="PF03328">
    <property type="entry name" value="HpcH_HpaI"/>
    <property type="match status" value="1"/>
</dbReference>
<evidence type="ECO:0000313" key="5">
    <source>
        <dbReference type="EMBL" id="MFD0945915.1"/>
    </source>
</evidence>
<dbReference type="RefSeq" id="WP_264943284.1">
    <property type="nucleotide sequence ID" value="NZ_JAPDRA010000002.1"/>
</dbReference>
<reference evidence="6" key="1">
    <citation type="journal article" date="2019" name="Int. J. Syst. Evol. Microbiol.">
        <title>The Global Catalogue of Microorganisms (GCM) 10K type strain sequencing project: providing services to taxonomists for standard genome sequencing and annotation.</title>
        <authorList>
            <consortium name="The Broad Institute Genomics Platform"/>
            <consortium name="The Broad Institute Genome Sequencing Center for Infectious Disease"/>
            <person name="Wu L."/>
            <person name="Ma J."/>
        </authorList>
    </citation>
    <scope>NUCLEOTIDE SEQUENCE [LARGE SCALE GENOMIC DNA]</scope>
    <source>
        <strain evidence="6">CCUG 62982</strain>
    </source>
</reference>
<protein>
    <submittedName>
        <fullName evidence="5">HpcH/HpaI aldolase/citrate lyase family protein</fullName>
    </submittedName>
</protein>
<dbReference type="Gene3D" id="3.20.20.60">
    <property type="entry name" value="Phosphoenolpyruvate-binding domains"/>
    <property type="match status" value="1"/>
</dbReference>
<evidence type="ECO:0000256" key="1">
    <source>
        <dbReference type="ARBA" id="ARBA00005568"/>
    </source>
</evidence>
<dbReference type="InterPro" id="IPR015813">
    <property type="entry name" value="Pyrv/PenolPyrv_kinase-like_dom"/>
</dbReference>
<sequence length="251" mass="26621">MEGFFSRAAGAGRGLLGTWVKIPSFETVELLGHAGFDFVVIDMEHAPHPGDLVYRLVFAAQKMGMGALVRLPDRSETEVQRILDGGADGLLVPRVTSISEAREITRAMVFAPEGTRGLGSTSRAGRWGLKPVEDYLRHGNGQCVRMIQLEDWDSLQRAAEFAALPHVNGIFIGHGDLFLSSGRPASDPEVRALSAGVAQMARSAGILSGAAAGTPEEARIYLDMGFSLVMVSNDATLFGRAAAGAVAEARG</sequence>
<keyword evidence="6" id="KW-1185">Reference proteome</keyword>
<evidence type="ECO:0000313" key="6">
    <source>
        <dbReference type="Proteomes" id="UP001596977"/>
    </source>
</evidence>
<dbReference type="GO" id="GO:0016829">
    <property type="term" value="F:lyase activity"/>
    <property type="evidence" value="ECO:0007669"/>
    <property type="project" value="UniProtKB-KW"/>
</dbReference>
<dbReference type="InterPro" id="IPR040442">
    <property type="entry name" value="Pyrv_kinase-like_dom_sf"/>
</dbReference>
<dbReference type="InterPro" id="IPR050251">
    <property type="entry name" value="HpcH-HpaI_aldolase"/>
</dbReference>
<evidence type="ECO:0000256" key="2">
    <source>
        <dbReference type="ARBA" id="ARBA00022723"/>
    </source>
</evidence>
<dbReference type="Proteomes" id="UP001596977">
    <property type="component" value="Unassembled WGS sequence"/>
</dbReference>
<comment type="caution">
    <text evidence="5">The sequence shown here is derived from an EMBL/GenBank/DDBJ whole genome shotgun (WGS) entry which is preliminary data.</text>
</comment>
<keyword evidence="2" id="KW-0479">Metal-binding</keyword>
<dbReference type="SUPFAM" id="SSF51621">
    <property type="entry name" value="Phosphoenolpyruvate/pyruvate domain"/>
    <property type="match status" value="1"/>
</dbReference>
<dbReference type="PANTHER" id="PTHR30502">
    <property type="entry name" value="2-KETO-3-DEOXY-L-RHAMNONATE ALDOLASE"/>
    <property type="match status" value="1"/>
</dbReference>